<dbReference type="Gene3D" id="1.10.287.130">
    <property type="match status" value="1"/>
</dbReference>
<gene>
    <name evidence="12" type="ORF">JMJ56_30635</name>
</gene>
<feature type="coiled-coil region" evidence="7">
    <location>
        <begin position="537"/>
        <end position="571"/>
    </location>
</feature>
<evidence type="ECO:0000256" key="1">
    <source>
        <dbReference type="ARBA" id="ARBA00000085"/>
    </source>
</evidence>
<reference evidence="12 13" key="1">
    <citation type="submission" date="2021-01" db="EMBL/GenBank/DDBJ databases">
        <title>Belnapia mucosa sp. nov. and Belnapia arida sp. nov., isolated from the Tabernas Desert (Almeria, Spain).</title>
        <authorList>
            <person name="Molina-Menor E."/>
            <person name="Vidal-Verdu A."/>
            <person name="Calonge A."/>
            <person name="Satari L."/>
            <person name="Pereto J."/>
            <person name="Porcar M."/>
        </authorList>
    </citation>
    <scope>NUCLEOTIDE SEQUENCE [LARGE SCALE GENOMIC DNA]</scope>
    <source>
        <strain evidence="12 13">T18</strain>
    </source>
</reference>
<dbReference type="SMART" id="SM00388">
    <property type="entry name" value="HisKA"/>
    <property type="match status" value="1"/>
</dbReference>
<dbReference type="NCBIfam" id="TIGR00229">
    <property type="entry name" value="sensory_box"/>
    <property type="match status" value="3"/>
</dbReference>
<dbReference type="PANTHER" id="PTHR43304:SF1">
    <property type="entry name" value="PAC DOMAIN-CONTAINING PROTEIN"/>
    <property type="match status" value="1"/>
</dbReference>
<keyword evidence="13" id="KW-1185">Reference proteome</keyword>
<dbReference type="InterPro" id="IPR036890">
    <property type="entry name" value="HATPase_C_sf"/>
</dbReference>
<dbReference type="InterPro" id="IPR052162">
    <property type="entry name" value="Sensor_kinase/Photoreceptor"/>
</dbReference>
<comment type="caution">
    <text evidence="12">The sequence shown here is derived from an EMBL/GenBank/DDBJ whole genome shotgun (WGS) entry which is preliminary data.</text>
</comment>
<comment type="catalytic activity">
    <reaction evidence="1">
        <text>ATP + protein L-histidine = ADP + protein N-phospho-L-histidine.</text>
        <dbReference type="EC" id="2.7.13.3"/>
    </reaction>
</comment>
<dbReference type="InterPro" id="IPR036097">
    <property type="entry name" value="HisK_dim/P_sf"/>
</dbReference>
<dbReference type="SMART" id="SM00448">
    <property type="entry name" value="REC"/>
    <property type="match status" value="1"/>
</dbReference>
<evidence type="ECO:0000259" key="9">
    <source>
        <dbReference type="PROSITE" id="PS50110"/>
    </source>
</evidence>
<dbReference type="SMART" id="SM00387">
    <property type="entry name" value="HATPase_c"/>
    <property type="match status" value="1"/>
</dbReference>
<evidence type="ECO:0000256" key="4">
    <source>
        <dbReference type="ARBA" id="ARBA00022679"/>
    </source>
</evidence>
<dbReference type="InterPro" id="IPR001789">
    <property type="entry name" value="Sig_transdc_resp-reg_receiver"/>
</dbReference>
<dbReference type="InterPro" id="IPR001610">
    <property type="entry name" value="PAC"/>
</dbReference>
<keyword evidence="7" id="KW-0175">Coiled coil</keyword>
<dbReference type="SUPFAM" id="SSF55785">
    <property type="entry name" value="PYP-like sensor domain (PAS domain)"/>
    <property type="match status" value="4"/>
</dbReference>
<keyword evidence="5" id="KW-0418">Kinase</keyword>
<feature type="modified residue" description="4-aspartylphosphate" evidence="6">
    <location>
        <position position="885"/>
    </location>
</feature>
<dbReference type="InterPro" id="IPR003661">
    <property type="entry name" value="HisK_dim/P_dom"/>
</dbReference>
<dbReference type="InterPro" id="IPR013655">
    <property type="entry name" value="PAS_fold_3"/>
</dbReference>
<dbReference type="SUPFAM" id="SSF52172">
    <property type="entry name" value="CheY-like"/>
    <property type="match status" value="1"/>
</dbReference>
<dbReference type="Gene3D" id="3.30.450.20">
    <property type="entry name" value="PAS domain"/>
    <property type="match status" value="4"/>
</dbReference>
<accession>A0ABS1UCE9</accession>
<dbReference type="InterPro" id="IPR011006">
    <property type="entry name" value="CheY-like_superfamily"/>
</dbReference>
<organism evidence="12 13">
    <name type="scientific">Belnapia arida</name>
    <dbReference type="NCBI Taxonomy" id="2804533"/>
    <lineage>
        <taxon>Bacteria</taxon>
        <taxon>Pseudomonadati</taxon>
        <taxon>Pseudomonadota</taxon>
        <taxon>Alphaproteobacteria</taxon>
        <taxon>Acetobacterales</taxon>
        <taxon>Roseomonadaceae</taxon>
        <taxon>Belnapia</taxon>
    </lineage>
</organism>
<evidence type="ECO:0000256" key="7">
    <source>
        <dbReference type="SAM" id="Coils"/>
    </source>
</evidence>
<feature type="domain" description="PAC" evidence="11">
    <location>
        <begin position="368"/>
        <end position="421"/>
    </location>
</feature>
<dbReference type="PROSITE" id="PS50109">
    <property type="entry name" value="HIS_KIN"/>
    <property type="match status" value="1"/>
</dbReference>
<dbReference type="InterPro" id="IPR003594">
    <property type="entry name" value="HATPase_dom"/>
</dbReference>
<sequence>MSGLEDSPIWPPGGGELARRVNAHDWAATSLGPVEGWSDRLKVMVEIVLASPDVSCLVCGSDRILIYNDAAARLYGGRHPAALGRPLPETFPEGWATVAPLYARAFAGEAVQVAAQPLDTRSVGEATDTFDATLLPVHDDAGAVIAVHMTGREVGARTRAETALRESEERLRALVTATSYAIYSMSPDWTEMRRLEWHGFLADTPVPSKSWLGEYIHLDDQPAVREEIERAIRTKSVFDLEHRVRRTDGTLGWTRSRAVPLLDTAGGVREWFGAASDITVRKQAEAVVRESEGRLRGFGDASSDVLWIRDVDSLQWEYLTPAFEAIYGLSREEALRGNNLNGWAALILPEDREHALACIRQVGRGHRTTFEYRIRRPTDGQVRWLRDTDFPMHDATGQVRWIGGVGHDVTALKEIEAALAKSEGRLRALVEGMPQLVWRSAARGEWTWASPQWIAFTGLSDEASRGRGWLRALHPDDRADAMAAWDRAGEGGAFEADFRLRHAADGTWRWFHTRGSPVLRAPDGTHVWEWLGTSTDVDDQVRARDALERAAEVLEARVAERTAELRAAEASLHQAQKMEAVGQLTGGIAHDFNNMLQGVTSSVDMARRRVDAGYTSEAGRYLEAAHAAVDRAAGLTRRLLAFARRQNLEPKPLDADALVADMADLIRRSIGPGITLDLQLRNGGGSVLCDPNELENVLLNLCINSRDAMPSGGRLVINTEDVELSAADVVGQGGAVPGGYVAMCVSDTGSGMPPDVLEHVFEPFFTTKPVGQGTGLGLSQVWGFVRQLAGFLQIESTLGQGTTVRLFLPRSDWAATTEKLAPTPMPEQVGPGDATVLLVDDEAGVRSSAAERLQELGFRVLEAADGMEALLLLAKGARPDLLITDVGLPSGMNGRQLAEAMQGQIPGLPVLFITGYAAADLPPEIEVIHKPFTLNELAQRVQVLLTAGRQGPGRNLGA</sequence>
<dbReference type="Pfam" id="PF00072">
    <property type="entry name" value="Response_reg"/>
    <property type="match status" value="1"/>
</dbReference>
<proteinExistence type="predicted"/>
<dbReference type="Proteomes" id="UP000660885">
    <property type="component" value="Unassembled WGS sequence"/>
</dbReference>
<dbReference type="Gene3D" id="3.40.50.2300">
    <property type="match status" value="1"/>
</dbReference>
<dbReference type="Gene3D" id="3.30.565.10">
    <property type="entry name" value="Histidine kinase-like ATPase, C-terminal domain"/>
    <property type="match status" value="1"/>
</dbReference>
<dbReference type="SMART" id="SM00086">
    <property type="entry name" value="PAC"/>
    <property type="match status" value="3"/>
</dbReference>
<feature type="domain" description="PAS" evidence="10">
    <location>
        <begin position="291"/>
        <end position="366"/>
    </location>
</feature>
<dbReference type="RefSeq" id="WP_202835549.1">
    <property type="nucleotide sequence ID" value="NZ_JAETWB010000061.1"/>
</dbReference>
<dbReference type="PROSITE" id="PS50110">
    <property type="entry name" value="RESPONSE_REGULATORY"/>
    <property type="match status" value="1"/>
</dbReference>
<dbReference type="Pfam" id="PF08447">
    <property type="entry name" value="PAS_3"/>
    <property type="match status" value="3"/>
</dbReference>
<evidence type="ECO:0000259" key="11">
    <source>
        <dbReference type="PROSITE" id="PS50113"/>
    </source>
</evidence>
<evidence type="ECO:0000259" key="10">
    <source>
        <dbReference type="PROSITE" id="PS50112"/>
    </source>
</evidence>
<dbReference type="EMBL" id="JAETWB010000061">
    <property type="protein sequence ID" value="MBL6082334.1"/>
    <property type="molecule type" value="Genomic_DNA"/>
</dbReference>
<dbReference type="CDD" id="cd00082">
    <property type="entry name" value="HisKA"/>
    <property type="match status" value="1"/>
</dbReference>
<dbReference type="InterPro" id="IPR000014">
    <property type="entry name" value="PAS"/>
</dbReference>
<feature type="domain" description="PAS" evidence="10">
    <location>
        <begin position="422"/>
        <end position="492"/>
    </location>
</feature>
<dbReference type="Pfam" id="PF02518">
    <property type="entry name" value="HATPase_c"/>
    <property type="match status" value="1"/>
</dbReference>
<evidence type="ECO:0000313" key="12">
    <source>
        <dbReference type="EMBL" id="MBL6082334.1"/>
    </source>
</evidence>
<evidence type="ECO:0000256" key="6">
    <source>
        <dbReference type="PROSITE-ProRule" id="PRU00169"/>
    </source>
</evidence>
<name>A0ABS1UCE9_9PROT</name>
<keyword evidence="3 6" id="KW-0597">Phosphoprotein</keyword>
<dbReference type="EC" id="2.7.13.3" evidence="2"/>
<evidence type="ECO:0000259" key="8">
    <source>
        <dbReference type="PROSITE" id="PS50109"/>
    </source>
</evidence>
<feature type="domain" description="PAC" evidence="11">
    <location>
        <begin position="238"/>
        <end position="290"/>
    </location>
</feature>
<dbReference type="InterPro" id="IPR035965">
    <property type="entry name" value="PAS-like_dom_sf"/>
</dbReference>
<dbReference type="PROSITE" id="PS50112">
    <property type="entry name" value="PAS"/>
    <property type="match status" value="2"/>
</dbReference>
<dbReference type="InterPro" id="IPR000700">
    <property type="entry name" value="PAS-assoc_C"/>
</dbReference>
<dbReference type="PRINTS" id="PR00344">
    <property type="entry name" value="BCTRLSENSOR"/>
</dbReference>
<dbReference type="SMART" id="SM00091">
    <property type="entry name" value="PAS"/>
    <property type="match status" value="3"/>
</dbReference>
<dbReference type="CDD" id="cd00130">
    <property type="entry name" value="PAS"/>
    <property type="match status" value="3"/>
</dbReference>
<feature type="domain" description="Histidine kinase" evidence="8">
    <location>
        <begin position="587"/>
        <end position="812"/>
    </location>
</feature>
<dbReference type="Pfam" id="PF08448">
    <property type="entry name" value="PAS_4"/>
    <property type="match status" value="1"/>
</dbReference>
<dbReference type="PROSITE" id="PS50113">
    <property type="entry name" value="PAC"/>
    <property type="match status" value="3"/>
</dbReference>
<evidence type="ECO:0000256" key="2">
    <source>
        <dbReference type="ARBA" id="ARBA00012438"/>
    </source>
</evidence>
<feature type="domain" description="PAC" evidence="11">
    <location>
        <begin position="494"/>
        <end position="549"/>
    </location>
</feature>
<feature type="domain" description="Response regulatory" evidence="9">
    <location>
        <begin position="835"/>
        <end position="945"/>
    </location>
</feature>
<evidence type="ECO:0000256" key="5">
    <source>
        <dbReference type="ARBA" id="ARBA00022777"/>
    </source>
</evidence>
<dbReference type="PANTHER" id="PTHR43304">
    <property type="entry name" value="PHYTOCHROME-LIKE PROTEIN CPH1"/>
    <property type="match status" value="1"/>
</dbReference>
<evidence type="ECO:0000256" key="3">
    <source>
        <dbReference type="ARBA" id="ARBA00022553"/>
    </source>
</evidence>
<dbReference type="InterPro" id="IPR005467">
    <property type="entry name" value="His_kinase_dom"/>
</dbReference>
<dbReference type="InterPro" id="IPR004358">
    <property type="entry name" value="Sig_transdc_His_kin-like_C"/>
</dbReference>
<protein>
    <recommendedName>
        <fullName evidence="2">histidine kinase</fullName>
        <ecNumber evidence="2">2.7.13.3</ecNumber>
    </recommendedName>
</protein>
<keyword evidence="4" id="KW-0808">Transferase</keyword>
<dbReference type="SUPFAM" id="SSF47384">
    <property type="entry name" value="Homodimeric domain of signal transducing histidine kinase"/>
    <property type="match status" value="1"/>
</dbReference>
<dbReference type="SUPFAM" id="SSF55874">
    <property type="entry name" value="ATPase domain of HSP90 chaperone/DNA topoisomerase II/histidine kinase"/>
    <property type="match status" value="1"/>
</dbReference>
<evidence type="ECO:0000313" key="13">
    <source>
        <dbReference type="Proteomes" id="UP000660885"/>
    </source>
</evidence>
<dbReference type="InterPro" id="IPR013656">
    <property type="entry name" value="PAS_4"/>
</dbReference>